<dbReference type="EMBL" id="UINC01003628">
    <property type="protein sequence ID" value="SVA07963.1"/>
    <property type="molecule type" value="Genomic_DNA"/>
</dbReference>
<dbReference type="PANTHER" id="PTHR35869:SF1">
    <property type="entry name" value="OUTER-MEMBRANE LIPOPROTEIN CARRIER PROTEIN"/>
    <property type="match status" value="1"/>
</dbReference>
<proteinExistence type="predicted"/>
<dbReference type="Gene3D" id="2.50.20.10">
    <property type="entry name" value="Lipoprotein localisation LolA/LolB/LppX"/>
    <property type="match status" value="1"/>
</dbReference>
<sequence>MIKKPGMMHWNYREPDEKFFISDGNTLISYVPADNQVRISSMPAESASEPSVLFLIGRGDLSRDFVPSFTVLDDAPVGTQSLRLTPHHPETSYESLILVVDEVTLTIHQLISKDLQGGTSTFKFTDLKENIGIPDQMFSFTIPPEAHIITGNNASK</sequence>
<gene>
    <name evidence="1" type="ORF">METZ01_LOCUS60817</name>
</gene>
<evidence type="ECO:0008006" key="2">
    <source>
        <dbReference type="Google" id="ProtNLM"/>
    </source>
</evidence>
<accession>A0A381T2R7</accession>
<protein>
    <recommendedName>
        <fullName evidence="2">Outer-membrane lipoprotein carrier protein</fullName>
    </recommendedName>
</protein>
<reference evidence="1" key="1">
    <citation type="submission" date="2018-05" db="EMBL/GenBank/DDBJ databases">
        <authorList>
            <person name="Lanie J.A."/>
            <person name="Ng W.-L."/>
            <person name="Kazmierczak K.M."/>
            <person name="Andrzejewski T.M."/>
            <person name="Davidsen T.M."/>
            <person name="Wayne K.J."/>
            <person name="Tettelin H."/>
            <person name="Glass J.I."/>
            <person name="Rusch D."/>
            <person name="Podicherti R."/>
            <person name="Tsui H.-C.T."/>
            <person name="Winkler M.E."/>
        </authorList>
    </citation>
    <scope>NUCLEOTIDE SEQUENCE</scope>
</reference>
<organism evidence="1">
    <name type="scientific">marine metagenome</name>
    <dbReference type="NCBI Taxonomy" id="408172"/>
    <lineage>
        <taxon>unclassified sequences</taxon>
        <taxon>metagenomes</taxon>
        <taxon>ecological metagenomes</taxon>
    </lineage>
</organism>
<dbReference type="CDD" id="cd16325">
    <property type="entry name" value="LolA"/>
    <property type="match status" value="1"/>
</dbReference>
<dbReference type="InterPro" id="IPR004564">
    <property type="entry name" value="OM_lipoprot_carrier_LolA-like"/>
</dbReference>
<dbReference type="Pfam" id="PF03548">
    <property type="entry name" value="LolA"/>
    <property type="match status" value="1"/>
</dbReference>
<dbReference type="SUPFAM" id="SSF89392">
    <property type="entry name" value="Prokaryotic lipoproteins and lipoprotein localization factors"/>
    <property type="match status" value="1"/>
</dbReference>
<dbReference type="PANTHER" id="PTHR35869">
    <property type="entry name" value="OUTER-MEMBRANE LIPOPROTEIN CARRIER PROTEIN"/>
    <property type="match status" value="1"/>
</dbReference>
<evidence type="ECO:0000313" key="1">
    <source>
        <dbReference type="EMBL" id="SVA07963.1"/>
    </source>
</evidence>
<dbReference type="InterPro" id="IPR029046">
    <property type="entry name" value="LolA/LolB/LppX"/>
</dbReference>
<dbReference type="AlphaFoldDB" id="A0A381T2R7"/>
<name>A0A381T2R7_9ZZZZ</name>